<dbReference type="Gene3D" id="3.40.640.10">
    <property type="entry name" value="Type I PLP-dependent aspartate aminotransferase-like (Major domain)"/>
    <property type="match status" value="1"/>
</dbReference>
<reference evidence="4" key="1">
    <citation type="submission" date="2020-05" db="EMBL/GenBank/DDBJ databases">
        <title>Mycena genomes resolve the evolution of fungal bioluminescence.</title>
        <authorList>
            <person name="Tsai I.J."/>
        </authorList>
    </citation>
    <scope>NUCLEOTIDE SEQUENCE</scope>
    <source>
        <strain evidence="4">CCC161011</strain>
    </source>
</reference>
<dbReference type="Gene3D" id="3.90.1150.10">
    <property type="entry name" value="Aspartate Aminotransferase, domain 1"/>
    <property type="match status" value="1"/>
</dbReference>
<dbReference type="SUPFAM" id="SSF53383">
    <property type="entry name" value="PLP-dependent transferases"/>
    <property type="match status" value="1"/>
</dbReference>
<keyword evidence="2 3" id="KW-0663">Pyridoxal phosphate</keyword>
<evidence type="ECO:0000313" key="4">
    <source>
        <dbReference type="EMBL" id="KAF7353662.1"/>
    </source>
</evidence>
<dbReference type="Proteomes" id="UP000620124">
    <property type="component" value="Unassembled WGS sequence"/>
</dbReference>
<dbReference type="EMBL" id="JACAZI010000008">
    <property type="protein sequence ID" value="KAF7353662.1"/>
    <property type="molecule type" value="Genomic_DNA"/>
</dbReference>
<dbReference type="InterPro" id="IPR015424">
    <property type="entry name" value="PyrdxlP-dep_Trfase"/>
</dbReference>
<dbReference type="AlphaFoldDB" id="A0A8H6Y883"/>
<dbReference type="GO" id="GO:0030170">
    <property type="term" value="F:pyridoxal phosphate binding"/>
    <property type="evidence" value="ECO:0007669"/>
    <property type="project" value="InterPro"/>
</dbReference>
<organism evidence="4 5">
    <name type="scientific">Mycena venus</name>
    <dbReference type="NCBI Taxonomy" id="2733690"/>
    <lineage>
        <taxon>Eukaryota</taxon>
        <taxon>Fungi</taxon>
        <taxon>Dikarya</taxon>
        <taxon>Basidiomycota</taxon>
        <taxon>Agaricomycotina</taxon>
        <taxon>Agaricomycetes</taxon>
        <taxon>Agaricomycetidae</taxon>
        <taxon>Agaricales</taxon>
        <taxon>Marasmiineae</taxon>
        <taxon>Mycenaceae</taxon>
        <taxon>Mycena</taxon>
    </lineage>
</organism>
<dbReference type="PANTHER" id="PTHR42699">
    <property type="match status" value="1"/>
</dbReference>
<name>A0A8H6Y883_9AGAR</name>
<evidence type="ECO:0000256" key="1">
    <source>
        <dbReference type="ARBA" id="ARBA00001933"/>
    </source>
</evidence>
<proteinExistence type="inferred from homology"/>
<accession>A0A8H6Y883</accession>
<evidence type="ECO:0000256" key="3">
    <source>
        <dbReference type="RuleBase" id="RU362118"/>
    </source>
</evidence>
<comment type="caution">
    <text evidence="4">The sequence shown here is derived from an EMBL/GenBank/DDBJ whole genome shotgun (WGS) entry which is preliminary data.</text>
</comment>
<dbReference type="InterPro" id="IPR051750">
    <property type="entry name" value="Trans-sulfuration_enzymes"/>
</dbReference>
<comment type="cofactor">
    <cofactor evidence="1 3">
        <name>pyridoxal 5'-phosphate</name>
        <dbReference type="ChEBI" id="CHEBI:597326"/>
    </cofactor>
</comment>
<dbReference type="Pfam" id="PF01053">
    <property type="entry name" value="Cys_Met_Meta_PP"/>
    <property type="match status" value="1"/>
</dbReference>
<dbReference type="InterPro" id="IPR000277">
    <property type="entry name" value="Cys/Met-Metab_PyrdxlP-dep_enz"/>
</dbReference>
<evidence type="ECO:0000313" key="5">
    <source>
        <dbReference type="Proteomes" id="UP000620124"/>
    </source>
</evidence>
<dbReference type="GO" id="GO:0003962">
    <property type="term" value="F:cystathionine gamma-synthase activity"/>
    <property type="evidence" value="ECO:0007669"/>
    <property type="project" value="TreeGrafter"/>
</dbReference>
<sequence>MVLSLEPTPARGYPVPPNVPHIVTNSLPDWEDNVALALGKEFFTGTSYPRFHIHPFIKRLTAVIVDVLDPGHTKNCLLFPTLMLAEECRWHIEVHYPSSSYDVHCVTEICNPPPGHQVFAVLFSAERRGPLEFHTFSGNGISPRLAELCLLRRGGDLRPTLGLPSAEGYFSEYYKKHSPLDSADDAKKVIRDRFAGVVDGGENIRGVPGASPDDVYLFPSGMQAVWRSHKLLAGTVGSRDGSEPRKVAHVNLLYVDSYKFLALPSSAGYHFFTNDTIDELETLLATGTPDRPAILALFSDIPGNPHLCTPDIVRLRALADQYNFPIIVDETIGGYVNCQIFPYCDIIVSSLTKLFSGLANVLGGAMMLNPASRFYHQFKAHMSATYEDSLFDGDALVLEMNSREYIDRIAITNHNAEKLSDMLYARSVLGGAQGSIVEAVHYPKYRTPENFECCRNPLAGKAGLATTGYGYLLSVTFTSLEAAKAFYSALQCYKGATLGSAFTLATAFTPLAWPPDKLEYIQECGVEECLVRFSVGIEDTSSIIKCVSDALLVAENHVKNVRGSGKQ</sequence>
<comment type="similarity">
    <text evidence="3">Belongs to the trans-sulfuration enzymes family.</text>
</comment>
<dbReference type="PANTHER" id="PTHR42699:SF1">
    <property type="entry name" value="CYSTATHIONINE GAMMA-SYNTHASE-RELATED"/>
    <property type="match status" value="1"/>
</dbReference>
<dbReference type="OrthoDB" id="10047078at2759"/>
<keyword evidence="5" id="KW-1185">Reference proteome</keyword>
<protein>
    <submittedName>
        <fullName evidence="4">PLC-like phosphodiesterase</fullName>
    </submittedName>
</protein>
<evidence type="ECO:0000256" key="2">
    <source>
        <dbReference type="ARBA" id="ARBA00022898"/>
    </source>
</evidence>
<gene>
    <name evidence="4" type="ORF">MVEN_01051000</name>
</gene>
<dbReference type="InterPro" id="IPR015421">
    <property type="entry name" value="PyrdxlP-dep_Trfase_major"/>
</dbReference>
<dbReference type="InterPro" id="IPR015422">
    <property type="entry name" value="PyrdxlP-dep_Trfase_small"/>
</dbReference>
<dbReference type="GO" id="GO:0019346">
    <property type="term" value="P:transsulfuration"/>
    <property type="evidence" value="ECO:0007669"/>
    <property type="project" value="InterPro"/>
</dbReference>